<evidence type="ECO:0000256" key="9">
    <source>
        <dbReference type="ARBA" id="ARBA00022837"/>
    </source>
</evidence>
<gene>
    <name evidence="20" type="ORF">P4O66_019377</name>
</gene>
<keyword evidence="8" id="KW-0256">Endoplasmic reticulum</keyword>
<dbReference type="SMART" id="SM00054">
    <property type="entry name" value="EFh"/>
    <property type="match status" value="3"/>
</dbReference>
<dbReference type="InterPro" id="IPR018247">
    <property type="entry name" value="EF_Hand_1_Ca_BS"/>
</dbReference>
<feature type="domain" description="EF-hand" evidence="19">
    <location>
        <begin position="189"/>
        <end position="224"/>
    </location>
</feature>
<evidence type="ECO:0000256" key="1">
    <source>
        <dbReference type="ARBA" id="ARBA00004167"/>
    </source>
</evidence>
<keyword evidence="4" id="KW-0963">Cytoplasm</keyword>
<organism evidence="20 21">
    <name type="scientific">Electrophorus voltai</name>
    <dbReference type="NCBI Taxonomy" id="2609070"/>
    <lineage>
        <taxon>Eukaryota</taxon>
        <taxon>Metazoa</taxon>
        <taxon>Chordata</taxon>
        <taxon>Craniata</taxon>
        <taxon>Vertebrata</taxon>
        <taxon>Euteleostomi</taxon>
        <taxon>Actinopterygii</taxon>
        <taxon>Neopterygii</taxon>
        <taxon>Teleostei</taxon>
        <taxon>Ostariophysi</taxon>
        <taxon>Gymnotiformes</taxon>
        <taxon>Gymnotoidei</taxon>
        <taxon>Gymnotidae</taxon>
        <taxon>Electrophorus</taxon>
    </lineage>
</organism>
<dbReference type="GO" id="GO:0005783">
    <property type="term" value="C:endoplasmic reticulum"/>
    <property type="evidence" value="ECO:0007669"/>
    <property type="project" value="UniProtKB-SubCell"/>
</dbReference>
<evidence type="ECO:0000256" key="15">
    <source>
        <dbReference type="ARBA" id="ARBA00041490"/>
    </source>
</evidence>
<keyword evidence="11 18" id="KW-0472">Membrane</keyword>
<keyword evidence="9" id="KW-0106">Calcium</keyword>
<name>A0AAD8ZUE5_9TELE</name>
<dbReference type="InterPro" id="IPR011992">
    <property type="entry name" value="EF-hand-dom_pair"/>
</dbReference>
<dbReference type="InterPro" id="IPR051426">
    <property type="entry name" value="Peflin/Sorcin_CaBP"/>
</dbReference>
<comment type="caution">
    <text evidence="20">The sequence shown here is derived from an EMBL/GenBank/DDBJ whole genome shotgun (WGS) entry which is preliminary data.</text>
</comment>
<dbReference type="Pfam" id="PF15990">
    <property type="entry name" value="UPF0767"/>
    <property type="match status" value="1"/>
</dbReference>
<evidence type="ECO:0000256" key="4">
    <source>
        <dbReference type="ARBA" id="ARBA00022490"/>
    </source>
</evidence>
<dbReference type="PANTHER" id="PTHR46212:SF10">
    <property type="entry name" value="PEFLIN"/>
    <property type="match status" value="1"/>
</dbReference>
<dbReference type="InterPro" id="IPR031933">
    <property type="entry name" value="UPF0767"/>
</dbReference>
<feature type="domain" description="EF-hand" evidence="19">
    <location>
        <begin position="122"/>
        <end position="157"/>
    </location>
</feature>
<evidence type="ECO:0000256" key="11">
    <source>
        <dbReference type="ARBA" id="ARBA00023136"/>
    </source>
</evidence>
<dbReference type="InterPro" id="IPR002048">
    <property type="entry name" value="EF_hand_dom"/>
</dbReference>
<keyword evidence="12" id="KW-0968">Cytoplasmic vesicle</keyword>
<evidence type="ECO:0000256" key="18">
    <source>
        <dbReference type="SAM" id="Phobius"/>
    </source>
</evidence>
<feature type="region of interest" description="Disordered" evidence="17">
    <location>
        <begin position="1"/>
        <end position="81"/>
    </location>
</feature>
<evidence type="ECO:0000256" key="17">
    <source>
        <dbReference type="SAM" id="MobiDB-lite"/>
    </source>
</evidence>
<evidence type="ECO:0000256" key="7">
    <source>
        <dbReference type="ARBA" id="ARBA00022737"/>
    </source>
</evidence>
<keyword evidence="21" id="KW-1185">Reference proteome</keyword>
<dbReference type="Pfam" id="PF13499">
    <property type="entry name" value="EF-hand_7"/>
    <property type="match status" value="1"/>
</dbReference>
<evidence type="ECO:0000256" key="6">
    <source>
        <dbReference type="ARBA" id="ARBA00022723"/>
    </source>
</evidence>
<dbReference type="Gene3D" id="1.10.238.10">
    <property type="entry name" value="EF-hand"/>
    <property type="match status" value="1"/>
</dbReference>
<comment type="similarity">
    <text evidence="3">Belongs to the SMIM12 family.</text>
</comment>
<dbReference type="GO" id="GO:0012507">
    <property type="term" value="C:ER to Golgi transport vesicle membrane"/>
    <property type="evidence" value="ECO:0007669"/>
    <property type="project" value="UniProtKB-SubCell"/>
</dbReference>
<dbReference type="SUPFAM" id="SSF47473">
    <property type="entry name" value="EF-hand"/>
    <property type="match status" value="1"/>
</dbReference>
<evidence type="ECO:0000256" key="2">
    <source>
        <dbReference type="ARBA" id="ARBA00004240"/>
    </source>
</evidence>
<dbReference type="GO" id="GO:0048208">
    <property type="term" value="P:COPII vesicle coating"/>
    <property type="evidence" value="ECO:0007669"/>
    <property type="project" value="TreeGrafter"/>
</dbReference>
<dbReference type="Proteomes" id="UP001239994">
    <property type="component" value="Unassembled WGS sequence"/>
</dbReference>
<dbReference type="Pfam" id="PF13405">
    <property type="entry name" value="EF-hand_6"/>
    <property type="match status" value="1"/>
</dbReference>
<evidence type="ECO:0000256" key="14">
    <source>
        <dbReference type="ARBA" id="ARBA00041025"/>
    </source>
</evidence>
<evidence type="ECO:0000256" key="13">
    <source>
        <dbReference type="ARBA" id="ARBA00037873"/>
    </source>
</evidence>
<keyword evidence="7" id="KW-0677">Repeat</keyword>
<evidence type="ECO:0000256" key="10">
    <source>
        <dbReference type="ARBA" id="ARBA00022989"/>
    </source>
</evidence>
<evidence type="ECO:0000313" key="21">
    <source>
        <dbReference type="Proteomes" id="UP001239994"/>
    </source>
</evidence>
<evidence type="ECO:0000256" key="12">
    <source>
        <dbReference type="ARBA" id="ARBA00023329"/>
    </source>
</evidence>
<dbReference type="EMBL" id="JAROKS010000003">
    <property type="protein sequence ID" value="KAK1805016.1"/>
    <property type="molecule type" value="Genomic_DNA"/>
</dbReference>
<sequence>MSYYGQGYPGPGGNTPQQHPSPGASYRGGSVRGPYGGPAPPGGTPYGGAPPGGQYTRGPAPGAPYGGYGPPGSSGQYGSGGGGAPGAPYGVGQAPGAPYGGYRQPYGGQYGQHAQGSNIPPGVNPEAYQWFQSVDTDHSGYINLKELKQALVNSNNSTFNDETCLMMINMFDKSKTGRIDIFGFSALWTFLQQWQGLFHQFDRDRSGSINSNEMHQAFSQMGYNLSPQFTQNLVGQYCARGMGNALQLDRFIQVIWIQIPSTVMWPVIWTAMRTYAPYVTFPVAFVVGAVGYHLEWFIRGTPKTPREERGIAELREDRKLEEWVGQDGTEVLSLKDKLEFTPKAALERNRPVKN</sequence>
<dbReference type="GO" id="GO:0005509">
    <property type="term" value="F:calcium ion binding"/>
    <property type="evidence" value="ECO:0007669"/>
    <property type="project" value="InterPro"/>
</dbReference>
<dbReference type="PROSITE" id="PS00018">
    <property type="entry name" value="EF_HAND_1"/>
    <property type="match status" value="2"/>
</dbReference>
<evidence type="ECO:0000256" key="16">
    <source>
        <dbReference type="ARBA" id="ARBA00042606"/>
    </source>
</evidence>
<evidence type="ECO:0000259" key="19">
    <source>
        <dbReference type="PROSITE" id="PS50222"/>
    </source>
</evidence>
<reference evidence="20" key="1">
    <citation type="submission" date="2023-03" db="EMBL/GenBank/DDBJ databases">
        <title>Electrophorus voltai genome.</title>
        <authorList>
            <person name="Bian C."/>
        </authorList>
    </citation>
    <scope>NUCLEOTIDE SEQUENCE</scope>
    <source>
        <strain evidence="20">CB-2022</strain>
        <tissue evidence="20">Muscle</tissue>
    </source>
</reference>
<evidence type="ECO:0000256" key="8">
    <source>
        <dbReference type="ARBA" id="ARBA00022824"/>
    </source>
</evidence>
<protein>
    <recommendedName>
        <fullName evidence="14">Peflin</fullName>
    </recommendedName>
    <alternativeName>
        <fullName evidence="15">PEF protein with a long N-terminal hydrophobic domain</fullName>
    </alternativeName>
    <alternativeName>
        <fullName evidence="16">Penta-EF hand domain-containing protein 1</fullName>
    </alternativeName>
</protein>
<proteinExistence type="inferred from homology"/>
<keyword evidence="6" id="KW-0479">Metal-binding</keyword>
<dbReference type="PANTHER" id="PTHR46212">
    <property type="entry name" value="PEFLIN"/>
    <property type="match status" value="1"/>
</dbReference>
<keyword evidence="5 18" id="KW-0812">Transmembrane</keyword>
<accession>A0AAD8ZUE5</accession>
<dbReference type="AlphaFoldDB" id="A0AAD8ZUE5"/>
<dbReference type="PROSITE" id="PS50222">
    <property type="entry name" value="EF_HAND_2"/>
    <property type="match status" value="2"/>
</dbReference>
<comment type="subcellular location">
    <subcellularLocation>
        <location evidence="13">Cytoplasmic vesicle</location>
        <location evidence="13">COPII-coated vesicle membrane</location>
        <topology evidence="13">Peripheral membrane protein</topology>
    </subcellularLocation>
    <subcellularLocation>
        <location evidence="2">Endoplasmic reticulum</location>
    </subcellularLocation>
    <subcellularLocation>
        <location evidence="1">Membrane</location>
        <topology evidence="1">Single-pass membrane protein</topology>
    </subcellularLocation>
</comment>
<evidence type="ECO:0000256" key="3">
    <source>
        <dbReference type="ARBA" id="ARBA00007304"/>
    </source>
</evidence>
<feature type="compositionally biased region" description="Gly residues" evidence="17">
    <location>
        <begin position="64"/>
        <end position="81"/>
    </location>
</feature>
<evidence type="ECO:0000256" key="5">
    <source>
        <dbReference type="ARBA" id="ARBA00022692"/>
    </source>
</evidence>
<dbReference type="GO" id="GO:0048306">
    <property type="term" value="F:calcium-dependent protein binding"/>
    <property type="evidence" value="ECO:0007669"/>
    <property type="project" value="UniProtKB-ARBA"/>
</dbReference>
<feature type="transmembrane region" description="Helical" evidence="18">
    <location>
        <begin position="275"/>
        <end position="294"/>
    </location>
</feature>
<keyword evidence="10 18" id="KW-1133">Transmembrane helix</keyword>
<evidence type="ECO:0000313" key="20">
    <source>
        <dbReference type="EMBL" id="KAK1805016.1"/>
    </source>
</evidence>